<feature type="region of interest" description="Disordered" evidence="1">
    <location>
        <begin position="1"/>
        <end position="70"/>
    </location>
</feature>
<organism evidence="2 3">
    <name type="scientific">Fragilariopsis cylindrus CCMP1102</name>
    <dbReference type="NCBI Taxonomy" id="635003"/>
    <lineage>
        <taxon>Eukaryota</taxon>
        <taxon>Sar</taxon>
        <taxon>Stramenopiles</taxon>
        <taxon>Ochrophyta</taxon>
        <taxon>Bacillariophyta</taxon>
        <taxon>Bacillariophyceae</taxon>
        <taxon>Bacillariophycidae</taxon>
        <taxon>Bacillariales</taxon>
        <taxon>Bacillariaceae</taxon>
        <taxon>Fragilariopsis</taxon>
    </lineage>
</organism>
<accession>A0A1E7F5Y4</accession>
<evidence type="ECO:0000256" key="1">
    <source>
        <dbReference type="SAM" id="MobiDB-lite"/>
    </source>
</evidence>
<dbReference type="Proteomes" id="UP000095751">
    <property type="component" value="Unassembled WGS sequence"/>
</dbReference>
<gene>
    <name evidence="2" type="ORF">FRACYDRAFT_241610</name>
</gene>
<evidence type="ECO:0000313" key="3">
    <source>
        <dbReference type="Proteomes" id="UP000095751"/>
    </source>
</evidence>
<sequence length="114" mass="12834">MIILDDTPTNLARQDKSKMSRGNNKSKSSGGGGSGSHRILRRRASTGEVFKNGVSSHQSSPTSVRDTKSMNSNSNLFDILILRYYRHPDPKYFDGLHDVLEVLYQQKYDSRRAS</sequence>
<dbReference type="EMBL" id="KV784361">
    <property type="protein sequence ID" value="OEU13273.1"/>
    <property type="molecule type" value="Genomic_DNA"/>
</dbReference>
<keyword evidence="3" id="KW-1185">Reference proteome</keyword>
<dbReference type="InParanoid" id="A0A1E7F5Y4"/>
<proteinExistence type="predicted"/>
<name>A0A1E7F5Y4_9STRA</name>
<feature type="compositionally biased region" description="Polar residues" evidence="1">
    <location>
        <begin position="53"/>
        <end position="70"/>
    </location>
</feature>
<dbReference type="KEGG" id="fcy:FRACYDRAFT_241610"/>
<evidence type="ECO:0000313" key="2">
    <source>
        <dbReference type="EMBL" id="OEU13273.1"/>
    </source>
</evidence>
<reference evidence="2 3" key="1">
    <citation type="submission" date="2016-09" db="EMBL/GenBank/DDBJ databases">
        <title>Extensive genetic diversity and differential bi-allelic expression allows diatom success in the polar Southern Ocean.</title>
        <authorList>
            <consortium name="DOE Joint Genome Institute"/>
            <person name="Mock T."/>
            <person name="Otillar R.P."/>
            <person name="Strauss J."/>
            <person name="Dupont C."/>
            <person name="Frickenhaus S."/>
            <person name="Maumus F."/>
            <person name="Mcmullan M."/>
            <person name="Sanges R."/>
            <person name="Schmutz J."/>
            <person name="Toseland A."/>
            <person name="Valas R."/>
            <person name="Veluchamy A."/>
            <person name="Ward B.J."/>
            <person name="Allen A."/>
            <person name="Barry K."/>
            <person name="Falciatore A."/>
            <person name="Ferrante M."/>
            <person name="Fortunato A.E."/>
            <person name="Gloeckner G."/>
            <person name="Gruber A."/>
            <person name="Hipkin R."/>
            <person name="Janech M."/>
            <person name="Kroth P."/>
            <person name="Leese F."/>
            <person name="Lindquist E."/>
            <person name="Lyon B.R."/>
            <person name="Martin J."/>
            <person name="Mayer C."/>
            <person name="Parker M."/>
            <person name="Quesneville H."/>
            <person name="Raymond J."/>
            <person name="Uhlig C."/>
            <person name="Valentin K.U."/>
            <person name="Worden A.Z."/>
            <person name="Armbrust E.V."/>
            <person name="Bowler C."/>
            <person name="Green B."/>
            <person name="Moulton V."/>
            <person name="Van Oosterhout C."/>
            <person name="Grigoriev I."/>
        </authorList>
    </citation>
    <scope>NUCLEOTIDE SEQUENCE [LARGE SCALE GENOMIC DNA]</scope>
    <source>
        <strain evidence="2 3">CCMP1102</strain>
    </source>
</reference>
<protein>
    <submittedName>
        <fullName evidence="2">Uncharacterized protein</fullName>
    </submittedName>
</protein>
<dbReference type="AlphaFoldDB" id="A0A1E7F5Y4"/>